<evidence type="ECO:0000313" key="2">
    <source>
        <dbReference type="EMBL" id="AMW05968.1"/>
    </source>
</evidence>
<dbReference type="EMBL" id="CP011454">
    <property type="protein sequence ID" value="AMW05968.1"/>
    <property type="molecule type" value="Genomic_DNA"/>
</dbReference>
<keyword evidence="3" id="KW-1185">Reference proteome</keyword>
<keyword evidence="1" id="KW-0732">Signal</keyword>
<evidence type="ECO:0000313" key="3">
    <source>
        <dbReference type="Proteomes" id="UP000076404"/>
    </source>
</evidence>
<accession>A0A143BLT4</accession>
<dbReference type="eggNOG" id="ENOG5032M5G">
    <property type="taxonomic scope" value="Bacteria"/>
</dbReference>
<organism evidence="2 3">
    <name type="scientific">Gemmatimonas phototrophica</name>
    <dbReference type="NCBI Taxonomy" id="1379270"/>
    <lineage>
        <taxon>Bacteria</taxon>
        <taxon>Pseudomonadati</taxon>
        <taxon>Gemmatimonadota</taxon>
        <taxon>Gemmatimonadia</taxon>
        <taxon>Gemmatimonadales</taxon>
        <taxon>Gemmatimonadaceae</taxon>
        <taxon>Gemmatimonas</taxon>
    </lineage>
</organism>
<evidence type="ECO:0000256" key="1">
    <source>
        <dbReference type="SAM" id="SignalP"/>
    </source>
</evidence>
<feature type="chain" id="PRO_5007506960" description="DUF3857 domain-containing protein" evidence="1">
    <location>
        <begin position="23"/>
        <end position="412"/>
    </location>
</feature>
<dbReference type="OrthoDB" id="7533449at2"/>
<dbReference type="KEGG" id="gph:GEMMAAP_16570"/>
<evidence type="ECO:0008006" key="4">
    <source>
        <dbReference type="Google" id="ProtNLM"/>
    </source>
</evidence>
<protein>
    <recommendedName>
        <fullName evidence="4">DUF3857 domain-containing protein</fullName>
    </recommendedName>
</protein>
<gene>
    <name evidence="2" type="ORF">GEMMAAP_16570</name>
</gene>
<name>A0A143BLT4_9BACT</name>
<sequence>MTTARVFTVILTLAGVLAGAPAAGQVPLRQTEADAYTRYELLAPGSGKFRILYDVTATTAGARYYFNPIRTGSIATDERVVDRASGQPLVFDVVGGSVARAGGVRVSDTSQQYIRVTLARPVPDSGGEARVRIDKTYEDHKSYFVRGDTIVFDRPLGIKRNAIVLPVGYELLSCNYPSQLLQEADRRLTVSFWNITPAEAPLVLRALPSSAMQRTAAPLPAPLVSRLQERAVQNREIVYFLQQPETHAFDLYHDYTEDREGVDHYINVVRAGSTVSNPSARNLDTGERLAFDILKGSAITAARLNVSDVTATTEAVVFRFPPVRPGSSVRLRMSETYTDAARYRLDGELLVWDRVFGRPANAVVLPAGWILTNSSIPATLTTLPDGRTRLDFVNPRPDEIAVLLTARRRQAK</sequence>
<reference evidence="2 3" key="2">
    <citation type="journal article" date="2016" name="Environ. Microbiol. Rep.">
        <title>Metagenomic evidence for the presence of phototrophic Gemmatimonadetes bacteria in diverse environments.</title>
        <authorList>
            <person name="Zeng Y."/>
            <person name="Baumbach J."/>
            <person name="Barbosa E.G."/>
            <person name="Azevedo V."/>
            <person name="Zhang C."/>
            <person name="Koblizek M."/>
        </authorList>
    </citation>
    <scope>NUCLEOTIDE SEQUENCE [LARGE SCALE GENOMIC DNA]</scope>
    <source>
        <strain evidence="2 3">AP64</strain>
    </source>
</reference>
<feature type="signal peptide" evidence="1">
    <location>
        <begin position="1"/>
        <end position="22"/>
    </location>
</feature>
<dbReference type="Proteomes" id="UP000076404">
    <property type="component" value="Chromosome"/>
</dbReference>
<dbReference type="STRING" id="1379270.GEMMAAP_16570"/>
<dbReference type="RefSeq" id="WP_026848303.1">
    <property type="nucleotide sequence ID" value="NZ_CP011454.1"/>
</dbReference>
<proteinExistence type="predicted"/>
<dbReference type="AlphaFoldDB" id="A0A143BLT4"/>
<reference evidence="2 3" key="1">
    <citation type="journal article" date="2014" name="Proc. Natl. Acad. Sci. U.S.A.">
        <title>Functional type 2 photosynthetic reaction centers found in the rare bacterial phylum Gemmatimonadetes.</title>
        <authorList>
            <person name="Zeng Y."/>
            <person name="Feng F."/>
            <person name="Medova H."/>
            <person name="Dean J."/>
            <person name="Koblizek M."/>
        </authorList>
    </citation>
    <scope>NUCLEOTIDE SEQUENCE [LARGE SCALE GENOMIC DNA]</scope>
    <source>
        <strain evidence="2 3">AP64</strain>
    </source>
</reference>